<proteinExistence type="predicted"/>
<sequence>MAATSLSQSLANLSMSGTAAPSLGRTNPVRVSGACTPRHLPRSTLIVEAARQSRGGTTKIKAGAKRGTQRVAKGSAKRGTKRTSAAPKGKGLAAKGVDDFKKSKLPTGVLIAGAIPLFGFVGFTAFLTADSLTPTVGEVVEAPAREQKPAPVEAPKPLAAPSPSTPAPPPAHFTSSSFYPCHPSASSTPALCPSASSYACPCHPSASSYACPVTPAYSHTAPVPPPPAPTPAPVTPAPTPTPAPVTTPAENEEESSSSSLALVAGGVLLAVAAAVASGNQDGDTSDPIAPAAAEEPKAKEKVWPASSSEADLGARIADRQAWIEKHRKSG</sequence>
<protein>
    <submittedName>
        <fullName evidence="3">Uncharacterized protein</fullName>
    </submittedName>
</protein>
<feature type="region of interest" description="Disordered" evidence="1">
    <location>
        <begin position="277"/>
        <end position="312"/>
    </location>
</feature>
<accession>A0AAE0L7Z4</accession>
<reference evidence="3 4" key="1">
    <citation type="journal article" date="2015" name="Genome Biol. Evol.">
        <title>Comparative Genomics of a Bacterivorous Green Alga Reveals Evolutionary Causalities and Consequences of Phago-Mixotrophic Mode of Nutrition.</title>
        <authorList>
            <person name="Burns J.A."/>
            <person name="Paasch A."/>
            <person name="Narechania A."/>
            <person name="Kim E."/>
        </authorList>
    </citation>
    <scope>NUCLEOTIDE SEQUENCE [LARGE SCALE GENOMIC DNA]</scope>
    <source>
        <strain evidence="3 4">PLY_AMNH</strain>
    </source>
</reference>
<feature type="transmembrane region" description="Helical" evidence="2">
    <location>
        <begin position="109"/>
        <end position="129"/>
    </location>
</feature>
<name>A0AAE0L7Z4_9CHLO</name>
<comment type="caution">
    <text evidence="3">The sequence shown here is derived from an EMBL/GenBank/DDBJ whole genome shotgun (WGS) entry which is preliminary data.</text>
</comment>
<keyword evidence="4" id="KW-1185">Reference proteome</keyword>
<dbReference type="AlphaFoldDB" id="A0AAE0L7Z4"/>
<feature type="region of interest" description="Disordered" evidence="1">
    <location>
        <begin position="218"/>
        <end position="258"/>
    </location>
</feature>
<feature type="compositionally biased region" description="Pro residues" evidence="1">
    <location>
        <begin position="152"/>
        <end position="171"/>
    </location>
</feature>
<evidence type="ECO:0000313" key="4">
    <source>
        <dbReference type="Proteomes" id="UP001190700"/>
    </source>
</evidence>
<evidence type="ECO:0000256" key="1">
    <source>
        <dbReference type="SAM" id="MobiDB-lite"/>
    </source>
</evidence>
<feature type="compositionally biased region" description="Pro residues" evidence="1">
    <location>
        <begin position="222"/>
        <end position="245"/>
    </location>
</feature>
<keyword evidence="2" id="KW-0812">Transmembrane</keyword>
<feature type="region of interest" description="Disordered" evidence="1">
    <location>
        <begin position="16"/>
        <end position="36"/>
    </location>
</feature>
<keyword evidence="2" id="KW-0472">Membrane</keyword>
<organism evidence="3 4">
    <name type="scientific">Cymbomonas tetramitiformis</name>
    <dbReference type="NCBI Taxonomy" id="36881"/>
    <lineage>
        <taxon>Eukaryota</taxon>
        <taxon>Viridiplantae</taxon>
        <taxon>Chlorophyta</taxon>
        <taxon>Pyramimonadophyceae</taxon>
        <taxon>Pyramimonadales</taxon>
        <taxon>Pyramimonadaceae</taxon>
        <taxon>Cymbomonas</taxon>
    </lineage>
</organism>
<feature type="region of interest" description="Disordered" evidence="1">
    <location>
        <begin position="55"/>
        <end position="92"/>
    </location>
</feature>
<keyword evidence="2" id="KW-1133">Transmembrane helix</keyword>
<feature type="region of interest" description="Disordered" evidence="1">
    <location>
        <begin position="143"/>
        <end position="171"/>
    </location>
</feature>
<gene>
    <name evidence="3" type="ORF">CYMTET_16397</name>
</gene>
<dbReference type="EMBL" id="LGRX02007200">
    <property type="protein sequence ID" value="KAK3275476.1"/>
    <property type="molecule type" value="Genomic_DNA"/>
</dbReference>
<evidence type="ECO:0000313" key="3">
    <source>
        <dbReference type="EMBL" id="KAK3275476.1"/>
    </source>
</evidence>
<dbReference type="Proteomes" id="UP001190700">
    <property type="component" value="Unassembled WGS sequence"/>
</dbReference>
<evidence type="ECO:0000256" key="2">
    <source>
        <dbReference type="SAM" id="Phobius"/>
    </source>
</evidence>